<dbReference type="Proteomes" id="UP000245956">
    <property type="component" value="Unassembled WGS sequence"/>
</dbReference>
<feature type="compositionally biased region" description="Basic residues" evidence="1">
    <location>
        <begin position="126"/>
        <end position="138"/>
    </location>
</feature>
<feature type="compositionally biased region" description="Basic and acidic residues" evidence="1">
    <location>
        <begin position="285"/>
        <end position="295"/>
    </location>
</feature>
<dbReference type="EMBL" id="LCWV01000011">
    <property type="protein sequence ID" value="PWI69854.1"/>
    <property type="molecule type" value="Genomic_DNA"/>
</dbReference>
<feature type="compositionally biased region" description="Basic and acidic residues" evidence="1">
    <location>
        <begin position="15"/>
        <end position="31"/>
    </location>
</feature>
<feature type="region of interest" description="Disordered" evidence="1">
    <location>
        <begin position="15"/>
        <end position="39"/>
    </location>
</feature>
<feature type="compositionally biased region" description="Basic residues" evidence="1">
    <location>
        <begin position="268"/>
        <end position="277"/>
    </location>
</feature>
<feature type="region of interest" description="Disordered" evidence="1">
    <location>
        <begin position="61"/>
        <end position="91"/>
    </location>
</feature>
<proteinExistence type="predicted"/>
<sequence>MRVPCWVNARHWARERASGSDAPGKEARHNGQSDQKPTTSFHLSSWWLLDRRNPQGFASKHLRQHDARPLGGGSMDSWKHGSSPFPARTILEHPPDQLCARGFPPCPARTPAPQATNAAGTAQLERHKRPRKQRRRGLAPRLPSRFQSQTQNLPAAGWVVSARHSFLCALCALRAASNKEIQQVKIQSMCCFFSLLPRRAAKDSTRGQPSDPALRLKIAPVSPALRNAPPSCARIYYALPLPHGLRLLHYPGRFVAHVVIAATPPRAPSHRKRKRKTSNTGPIRDTSRKETQKDEKKKKRALDLALAGAAPASLPASSQQASCSCGLPVCRLPVCDTHGMATSPRRRRTETLPLESARSLARATGPVVSCRVCGM</sequence>
<comment type="caution">
    <text evidence="2">The sequence shown here is derived from an EMBL/GenBank/DDBJ whole genome shotgun (WGS) entry which is preliminary data.</text>
</comment>
<feature type="region of interest" description="Disordered" evidence="1">
    <location>
        <begin position="104"/>
        <end position="144"/>
    </location>
</feature>
<name>A0A2U3E5V6_PURLI</name>
<evidence type="ECO:0000256" key="1">
    <source>
        <dbReference type="SAM" id="MobiDB-lite"/>
    </source>
</evidence>
<evidence type="ECO:0000313" key="3">
    <source>
        <dbReference type="Proteomes" id="UP000245956"/>
    </source>
</evidence>
<gene>
    <name evidence="2" type="ORF">PCL_00766</name>
</gene>
<evidence type="ECO:0000313" key="2">
    <source>
        <dbReference type="EMBL" id="PWI69854.1"/>
    </source>
</evidence>
<protein>
    <submittedName>
        <fullName evidence="2">Uncharacterized protein</fullName>
    </submittedName>
</protein>
<feature type="region of interest" description="Disordered" evidence="1">
    <location>
        <begin position="265"/>
        <end position="300"/>
    </location>
</feature>
<reference evidence="2 3" key="1">
    <citation type="journal article" date="2016" name="Front. Microbiol.">
        <title>Genome and transcriptome sequences reveal the specific parasitism of the nematophagous Purpureocillium lilacinum 36-1.</title>
        <authorList>
            <person name="Xie J."/>
            <person name="Li S."/>
            <person name="Mo C."/>
            <person name="Xiao X."/>
            <person name="Peng D."/>
            <person name="Wang G."/>
            <person name="Xiao Y."/>
        </authorList>
    </citation>
    <scope>NUCLEOTIDE SEQUENCE [LARGE SCALE GENOMIC DNA]</scope>
    <source>
        <strain evidence="2 3">36-1</strain>
    </source>
</reference>
<accession>A0A2U3E5V6</accession>
<organism evidence="2 3">
    <name type="scientific">Purpureocillium lilacinum</name>
    <name type="common">Paecilomyces lilacinus</name>
    <dbReference type="NCBI Taxonomy" id="33203"/>
    <lineage>
        <taxon>Eukaryota</taxon>
        <taxon>Fungi</taxon>
        <taxon>Dikarya</taxon>
        <taxon>Ascomycota</taxon>
        <taxon>Pezizomycotina</taxon>
        <taxon>Sordariomycetes</taxon>
        <taxon>Hypocreomycetidae</taxon>
        <taxon>Hypocreales</taxon>
        <taxon>Ophiocordycipitaceae</taxon>
        <taxon>Purpureocillium</taxon>
    </lineage>
</organism>
<dbReference type="AlphaFoldDB" id="A0A2U3E5V6"/>